<dbReference type="PANTHER" id="PTHR33572:SF18">
    <property type="entry name" value="SPORE DEVELOPMENT REGULATOR VOSA"/>
    <property type="match status" value="1"/>
</dbReference>
<organism evidence="7 8">
    <name type="scientific">Periconia macrospinosa</name>
    <dbReference type="NCBI Taxonomy" id="97972"/>
    <lineage>
        <taxon>Eukaryota</taxon>
        <taxon>Fungi</taxon>
        <taxon>Dikarya</taxon>
        <taxon>Ascomycota</taxon>
        <taxon>Pezizomycotina</taxon>
        <taxon>Dothideomycetes</taxon>
        <taxon>Pleosporomycetidae</taxon>
        <taxon>Pleosporales</taxon>
        <taxon>Massarineae</taxon>
        <taxon>Periconiaceae</taxon>
        <taxon>Periconia</taxon>
    </lineage>
</organism>
<dbReference type="PROSITE" id="PS51821">
    <property type="entry name" value="VELVET"/>
    <property type="match status" value="1"/>
</dbReference>
<evidence type="ECO:0000256" key="2">
    <source>
        <dbReference type="ARBA" id="ARBA00022969"/>
    </source>
</evidence>
<dbReference type="STRING" id="97972.A0A2V1CX87"/>
<dbReference type="GO" id="GO:0030435">
    <property type="term" value="P:sporulation resulting in formation of a cellular spore"/>
    <property type="evidence" value="ECO:0007669"/>
    <property type="project" value="UniProtKB-KW"/>
</dbReference>
<proteinExistence type="predicted"/>
<evidence type="ECO:0000259" key="6">
    <source>
        <dbReference type="PROSITE" id="PS51821"/>
    </source>
</evidence>
<dbReference type="InterPro" id="IPR038491">
    <property type="entry name" value="Velvet_dom_sf"/>
</dbReference>
<dbReference type="PANTHER" id="PTHR33572">
    <property type="entry name" value="SPORE DEVELOPMENT REGULATOR VOSA"/>
    <property type="match status" value="1"/>
</dbReference>
<keyword evidence="8" id="KW-1185">Reference proteome</keyword>
<comment type="subcellular location">
    <subcellularLocation>
        <location evidence="1">Nucleus</location>
    </subcellularLocation>
</comment>
<feature type="non-terminal residue" evidence="7">
    <location>
        <position position="1"/>
    </location>
</feature>
<dbReference type="Pfam" id="PF11754">
    <property type="entry name" value="Velvet"/>
    <property type="match status" value="1"/>
</dbReference>
<feature type="non-terminal residue" evidence="7">
    <location>
        <position position="94"/>
    </location>
</feature>
<dbReference type="InterPro" id="IPR037525">
    <property type="entry name" value="Velvet_dom"/>
</dbReference>
<dbReference type="AlphaFoldDB" id="A0A2V1CX87"/>
<dbReference type="Proteomes" id="UP000244855">
    <property type="component" value="Unassembled WGS sequence"/>
</dbReference>
<gene>
    <name evidence="7" type="ORF">DM02DRAFT_470987</name>
</gene>
<reference evidence="7 8" key="1">
    <citation type="journal article" date="2018" name="Sci. Rep.">
        <title>Comparative genomics provides insights into the lifestyle and reveals functional heterogeneity of dark septate endophytic fungi.</title>
        <authorList>
            <person name="Knapp D.G."/>
            <person name="Nemeth J.B."/>
            <person name="Barry K."/>
            <person name="Hainaut M."/>
            <person name="Henrissat B."/>
            <person name="Johnson J."/>
            <person name="Kuo A."/>
            <person name="Lim J.H.P."/>
            <person name="Lipzen A."/>
            <person name="Nolan M."/>
            <person name="Ohm R.A."/>
            <person name="Tamas L."/>
            <person name="Grigoriev I.V."/>
            <person name="Spatafora J.W."/>
            <person name="Nagy L.G."/>
            <person name="Kovacs G.M."/>
        </authorList>
    </citation>
    <scope>NUCLEOTIDE SEQUENCE [LARGE SCALE GENOMIC DNA]</scope>
    <source>
        <strain evidence="7 8">DSE2036</strain>
    </source>
</reference>
<name>A0A2V1CX87_9PLEO</name>
<keyword evidence="3" id="KW-0805">Transcription regulation</keyword>
<dbReference type="OrthoDB" id="5599552at2759"/>
<evidence type="ECO:0000313" key="8">
    <source>
        <dbReference type="Proteomes" id="UP000244855"/>
    </source>
</evidence>
<dbReference type="InterPro" id="IPR021740">
    <property type="entry name" value="Velvet"/>
</dbReference>
<feature type="domain" description="Velvet" evidence="6">
    <location>
        <begin position="1"/>
        <end position="92"/>
    </location>
</feature>
<protein>
    <recommendedName>
        <fullName evidence="6">Velvet domain-containing protein</fullName>
    </recommendedName>
</protein>
<evidence type="ECO:0000256" key="3">
    <source>
        <dbReference type="ARBA" id="ARBA00023015"/>
    </source>
</evidence>
<evidence type="ECO:0000256" key="1">
    <source>
        <dbReference type="ARBA" id="ARBA00004123"/>
    </source>
</evidence>
<accession>A0A2V1CX87</accession>
<evidence type="ECO:0000313" key="7">
    <source>
        <dbReference type="EMBL" id="PVH90094.1"/>
    </source>
</evidence>
<dbReference type="EMBL" id="KZ806727">
    <property type="protein sequence ID" value="PVH90094.1"/>
    <property type="molecule type" value="Genomic_DNA"/>
</dbReference>
<dbReference type="GO" id="GO:0005634">
    <property type="term" value="C:nucleus"/>
    <property type="evidence" value="ECO:0007669"/>
    <property type="project" value="UniProtKB-SubCell"/>
</dbReference>
<keyword evidence="5" id="KW-0539">Nucleus</keyword>
<keyword evidence="4" id="KW-0804">Transcription</keyword>
<evidence type="ECO:0000256" key="5">
    <source>
        <dbReference type="ARBA" id="ARBA00023242"/>
    </source>
</evidence>
<sequence length="94" mass="10612">LSGSSVSSLHRLKDDRGEEGGYFVFGDLSISDPGWFRLMFSMFELCSGYAQFLADVYTEMIQAVPAKDFPGRAESSYLSRTFATQGVRLRLRRK</sequence>
<keyword evidence="2" id="KW-0749">Sporulation</keyword>
<dbReference type="Gene3D" id="2.60.40.3960">
    <property type="entry name" value="Velvet domain"/>
    <property type="match status" value="1"/>
</dbReference>
<evidence type="ECO:0000256" key="4">
    <source>
        <dbReference type="ARBA" id="ARBA00023163"/>
    </source>
</evidence>